<proteinExistence type="predicted"/>
<sequence>MCQQKPVKETLFLIKERNFDSHNVALSHLLTIHDVRLRGEWGCNEDSVDVGLCPRRCRKHVRRLQEQTFITRATLDHERRKLINVRRSSSCCSRVPPANPPLTTRRHANVLFLLGSPFSAVLKRID</sequence>
<dbReference type="EMBL" id="BPLR01002730">
    <property type="protein sequence ID" value="GIX77201.1"/>
    <property type="molecule type" value="Genomic_DNA"/>
</dbReference>
<comment type="caution">
    <text evidence="1">The sequence shown here is derived from an EMBL/GenBank/DDBJ whole genome shotgun (WGS) entry which is preliminary data.</text>
</comment>
<reference evidence="1 2" key="1">
    <citation type="submission" date="2021-06" db="EMBL/GenBank/DDBJ databases">
        <title>Caerostris extrusa draft genome.</title>
        <authorList>
            <person name="Kono N."/>
            <person name="Arakawa K."/>
        </authorList>
    </citation>
    <scope>NUCLEOTIDE SEQUENCE [LARGE SCALE GENOMIC DNA]</scope>
</reference>
<evidence type="ECO:0000313" key="2">
    <source>
        <dbReference type="Proteomes" id="UP001054945"/>
    </source>
</evidence>
<evidence type="ECO:0000313" key="1">
    <source>
        <dbReference type="EMBL" id="GIX77201.1"/>
    </source>
</evidence>
<protein>
    <submittedName>
        <fullName evidence="1">Uncharacterized protein</fullName>
    </submittedName>
</protein>
<organism evidence="1 2">
    <name type="scientific">Caerostris extrusa</name>
    <name type="common">Bark spider</name>
    <name type="synonym">Caerostris bankana</name>
    <dbReference type="NCBI Taxonomy" id="172846"/>
    <lineage>
        <taxon>Eukaryota</taxon>
        <taxon>Metazoa</taxon>
        <taxon>Ecdysozoa</taxon>
        <taxon>Arthropoda</taxon>
        <taxon>Chelicerata</taxon>
        <taxon>Arachnida</taxon>
        <taxon>Araneae</taxon>
        <taxon>Araneomorphae</taxon>
        <taxon>Entelegynae</taxon>
        <taxon>Araneoidea</taxon>
        <taxon>Araneidae</taxon>
        <taxon>Caerostris</taxon>
    </lineage>
</organism>
<dbReference type="Proteomes" id="UP001054945">
    <property type="component" value="Unassembled WGS sequence"/>
</dbReference>
<name>A0AAV4N0K0_CAEEX</name>
<gene>
    <name evidence="1" type="ORF">CEXT_630991</name>
</gene>
<dbReference type="AlphaFoldDB" id="A0AAV4N0K0"/>
<keyword evidence="2" id="KW-1185">Reference proteome</keyword>
<accession>A0AAV4N0K0</accession>